<reference evidence="12 13" key="1">
    <citation type="submission" date="2017-05" db="EMBL/GenBank/DDBJ databases">
        <title>Genome Analysis of Maritalea myrionectae HL2708#5.</title>
        <authorList>
            <consortium name="Cotde Inc.-PKNU"/>
            <person name="Jang D."/>
            <person name="Oh H.-M."/>
        </authorList>
    </citation>
    <scope>NUCLEOTIDE SEQUENCE [LARGE SCALE GENOMIC DNA]</scope>
    <source>
        <strain evidence="12 13">HL2708#5</strain>
    </source>
</reference>
<feature type="transmembrane region" description="Helical" evidence="8">
    <location>
        <begin position="522"/>
        <end position="543"/>
    </location>
</feature>
<evidence type="ECO:0000256" key="7">
    <source>
        <dbReference type="SAM" id="MobiDB-lite"/>
    </source>
</evidence>
<dbReference type="SUPFAM" id="SSF82689">
    <property type="entry name" value="Mechanosensitive channel protein MscS (YggB), C-terminal domain"/>
    <property type="match status" value="1"/>
</dbReference>
<name>A0A2R4MGC6_9HYPH</name>
<feature type="compositionally biased region" description="Basic residues" evidence="7">
    <location>
        <begin position="788"/>
        <end position="797"/>
    </location>
</feature>
<dbReference type="AlphaFoldDB" id="A0A2R4MGC6"/>
<dbReference type="InterPro" id="IPR010920">
    <property type="entry name" value="LSM_dom_sf"/>
</dbReference>
<evidence type="ECO:0000256" key="1">
    <source>
        <dbReference type="ARBA" id="ARBA00004651"/>
    </source>
</evidence>
<dbReference type="GO" id="GO:0008381">
    <property type="term" value="F:mechanosensitive monoatomic ion channel activity"/>
    <property type="evidence" value="ECO:0007669"/>
    <property type="project" value="UniProtKB-ARBA"/>
</dbReference>
<dbReference type="Gene3D" id="3.30.70.100">
    <property type="match status" value="1"/>
</dbReference>
<feature type="transmembrane region" description="Helical" evidence="8">
    <location>
        <begin position="278"/>
        <end position="296"/>
    </location>
</feature>
<feature type="transmembrane region" description="Helical" evidence="8">
    <location>
        <begin position="589"/>
        <end position="618"/>
    </location>
</feature>
<accession>A0A2R4MGC6</accession>
<gene>
    <name evidence="12" type="ORF">MXMO3_02548</name>
</gene>
<evidence type="ECO:0000259" key="11">
    <source>
        <dbReference type="Pfam" id="PF21082"/>
    </source>
</evidence>
<comment type="similarity">
    <text evidence="2">Belongs to the MscS (TC 1.A.23) family.</text>
</comment>
<dbReference type="SUPFAM" id="SSF82861">
    <property type="entry name" value="Mechanosensitive channel protein MscS (YggB), transmembrane region"/>
    <property type="match status" value="1"/>
</dbReference>
<feature type="transmembrane region" description="Helical" evidence="8">
    <location>
        <begin position="415"/>
        <end position="435"/>
    </location>
</feature>
<proteinExistence type="inferred from homology"/>
<dbReference type="Gene3D" id="2.30.30.60">
    <property type="match status" value="1"/>
</dbReference>
<dbReference type="Proteomes" id="UP000258927">
    <property type="component" value="Chromosome"/>
</dbReference>
<keyword evidence="4 8" id="KW-0812">Transmembrane</keyword>
<evidence type="ECO:0000259" key="10">
    <source>
        <dbReference type="Pfam" id="PF00924"/>
    </source>
</evidence>
<keyword evidence="3" id="KW-1003">Cell membrane</keyword>
<feature type="transmembrane region" description="Helical" evidence="8">
    <location>
        <begin position="564"/>
        <end position="583"/>
    </location>
</feature>
<evidence type="ECO:0000256" key="8">
    <source>
        <dbReference type="SAM" id="Phobius"/>
    </source>
</evidence>
<evidence type="ECO:0000256" key="2">
    <source>
        <dbReference type="ARBA" id="ARBA00008017"/>
    </source>
</evidence>
<keyword evidence="13" id="KW-1185">Reference proteome</keyword>
<dbReference type="InterPro" id="IPR023408">
    <property type="entry name" value="MscS_beta-dom_sf"/>
</dbReference>
<feature type="domain" description="Mechanosensitive ion channel MscS" evidence="10">
    <location>
        <begin position="605"/>
        <end position="672"/>
    </location>
</feature>
<dbReference type="InterPro" id="IPR011066">
    <property type="entry name" value="MscS_channel_C_sf"/>
</dbReference>
<feature type="transmembrane region" description="Helical" evidence="8">
    <location>
        <begin position="206"/>
        <end position="224"/>
    </location>
</feature>
<keyword evidence="5 8" id="KW-1133">Transmembrane helix</keyword>
<feature type="region of interest" description="Disordered" evidence="7">
    <location>
        <begin position="779"/>
        <end position="806"/>
    </location>
</feature>
<dbReference type="PANTHER" id="PTHR30347:SF1">
    <property type="entry name" value="MECHANOSENSITIVE CHANNEL MSCK"/>
    <property type="match status" value="1"/>
</dbReference>
<dbReference type="Pfam" id="PF00924">
    <property type="entry name" value="MS_channel_2nd"/>
    <property type="match status" value="1"/>
</dbReference>
<dbReference type="InterPro" id="IPR006685">
    <property type="entry name" value="MscS_channel_2nd"/>
</dbReference>
<dbReference type="KEGG" id="mmyr:MXMO3_02548"/>
<dbReference type="GO" id="GO:0005886">
    <property type="term" value="C:plasma membrane"/>
    <property type="evidence" value="ECO:0007669"/>
    <property type="project" value="UniProtKB-SubCell"/>
</dbReference>
<dbReference type="Pfam" id="PF21082">
    <property type="entry name" value="MS_channel_3rd"/>
    <property type="match status" value="1"/>
</dbReference>
<feature type="signal peptide" evidence="9">
    <location>
        <begin position="1"/>
        <end position="31"/>
    </location>
</feature>
<evidence type="ECO:0000256" key="6">
    <source>
        <dbReference type="ARBA" id="ARBA00023136"/>
    </source>
</evidence>
<feature type="domain" description="Mechanosensitive ion channel MscS C-terminal" evidence="11">
    <location>
        <begin position="679"/>
        <end position="762"/>
    </location>
</feature>
<dbReference type="EMBL" id="CP021330">
    <property type="protein sequence ID" value="AVX05060.1"/>
    <property type="molecule type" value="Genomic_DNA"/>
</dbReference>
<dbReference type="Gene3D" id="1.10.287.1260">
    <property type="match status" value="1"/>
</dbReference>
<keyword evidence="9" id="KW-0732">Signal</keyword>
<organism evidence="12 13">
    <name type="scientific">Maritalea myrionectae</name>
    <dbReference type="NCBI Taxonomy" id="454601"/>
    <lineage>
        <taxon>Bacteria</taxon>
        <taxon>Pseudomonadati</taxon>
        <taxon>Pseudomonadota</taxon>
        <taxon>Alphaproteobacteria</taxon>
        <taxon>Hyphomicrobiales</taxon>
        <taxon>Devosiaceae</taxon>
        <taxon>Maritalea</taxon>
    </lineage>
</organism>
<dbReference type="InterPro" id="IPR052702">
    <property type="entry name" value="MscS-like_channel"/>
</dbReference>
<feature type="transmembrane region" description="Helical" evidence="8">
    <location>
        <begin position="391"/>
        <end position="409"/>
    </location>
</feature>
<feature type="transmembrane region" description="Helical" evidence="8">
    <location>
        <begin position="468"/>
        <end position="492"/>
    </location>
</feature>
<dbReference type="InterPro" id="IPR049278">
    <property type="entry name" value="MS_channel_C"/>
</dbReference>
<evidence type="ECO:0000313" key="13">
    <source>
        <dbReference type="Proteomes" id="UP000258927"/>
    </source>
</evidence>
<evidence type="ECO:0000313" key="12">
    <source>
        <dbReference type="EMBL" id="AVX05060.1"/>
    </source>
</evidence>
<evidence type="ECO:0000256" key="5">
    <source>
        <dbReference type="ARBA" id="ARBA00022989"/>
    </source>
</evidence>
<protein>
    <submittedName>
        <fullName evidence="12">Mechanosensitive channel MscK</fullName>
    </submittedName>
</protein>
<dbReference type="STRING" id="1122213.GCA_000423365_00185"/>
<evidence type="ECO:0000256" key="3">
    <source>
        <dbReference type="ARBA" id="ARBA00022475"/>
    </source>
</evidence>
<dbReference type="PANTHER" id="PTHR30347">
    <property type="entry name" value="POTASSIUM CHANNEL RELATED"/>
    <property type="match status" value="1"/>
</dbReference>
<dbReference type="InterPro" id="IPR011014">
    <property type="entry name" value="MscS_channel_TM-2"/>
</dbReference>
<evidence type="ECO:0000256" key="9">
    <source>
        <dbReference type="SAM" id="SignalP"/>
    </source>
</evidence>
<feature type="transmembrane region" description="Helical" evidence="8">
    <location>
        <begin position="349"/>
        <end position="370"/>
    </location>
</feature>
<evidence type="ECO:0000256" key="4">
    <source>
        <dbReference type="ARBA" id="ARBA00022692"/>
    </source>
</evidence>
<keyword evidence="6 8" id="KW-0472">Membrane</keyword>
<sequence>MKIDSSANYAILHRAMMALVALVLMTSIAFAQAIDVEQKLEELDKIERSVEFIGRTIDNADNDNTLIGARSKLLDLQSAIDEVVVPVEERITVLTAQLEALGPAPAEGGSESLQVRSDREETMAQRQELRIVTTRADELDQNINKAFERIADLRRQIFTNRLSQRSPITIDLLASISGDSLTAISRFQSKLRTWWTVKVAPDPRPFGLVFAFFCILLLGVLVLTRRANSILSSSTSRLNALILPFATTIIPVGLLGLALALGYWAMDFASLFNAELRVFVRTLFIVVFGVSFAFRLSRAVFSPGNSELRLVPLSSFAAQRIHVLVSSLALVHALDYLTRQLGQLVNAPLAFTIGNSFLASVLIAVLLLLLARVRDKREDDVSRSLPPWVRIPLLLASIAIILAAVAGYIGLARFMAQQLVVTGTILATAFLGYLLSSEAGKPGVLAPTRVGQWLKDRFSLDETDVDQYALFASIGFFILVLLAAIPAILLQWGSRVEDLFAWMRQAIVGIQIGSFEFSLASIFYGIIIFAIGVAVTRLFQSWLGNTVLERTRADHGVKDSIRTGVGYVGIALSIFLGITGAGVDLGSLAIVAGALSLGIGFGLQNVVSNFVSGLIMLVERPIKVGDFVQASGFSGTVSKISVRATEINTIHNQTIIIPNSDFINAPVGNWTHKIRSGRVDIPIGVAYGSNLELVRDLMLELAHDHENVLKRPEPFVFFEGFGDSSINFQLRIHVNDYTIYPRVQTDLLFAIDNVFRENNVEIPFPQRDLNIRTADPKIMDQLTGKAQAKPKPRSRAKPKSDGETGS</sequence>
<comment type="subcellular location">
    <subcellularLocation>
        <location evidence="1">Cell membrane</location>
        <topology evidence="1">Multi-pass membrane protein</topology>
    </subcellularLocation>
</comment>
<feature type="transmembrane region" description="Helical" evidence="8">
    <location>
        <begin position="245"/>
        <end position="266"/>
    </location>
</feature>
<feature type="chain" id="PRO_5015359008" evidence="9">
    <location>
        <begin position="32"/>
        <end position="806"/>
    </location>
</feature>
<dbReference type="SUPFAM" id="SSF50182">
    <property type="entry name" value="Sm-like ribonucleoproteins"/>
    <property type="match status" value="1"/>
</dbReference>